<comment type="subcellular location">
    <subcellularLocation>
        <location evidence="1">Cell outer membrane</location>
    </subcellularLocation>
</comment>
<proteinExistence type="predicted"/>
<dbReference type="Gene3D" id="2.170.130.10">
    <property type="entry name" value="TonB-dependent receptor, plug domain"/>
    <property type="match status" value="1"/>
</dbReference>
<keyword evidence="6" id="KW-1185">Reference proteome</keyword>
<dbReference type="Gene3D" id="2.40.170.20">
    <property type="entry name" value="TonB-dependent receptor, beta-barrel domain"/>
    <property type="match status" value="1"/>
</dbReference>
<keyword evidence="2" id="KW-0472">Membrane</keyword>
<keyword evidence="4" id="KW-0732">Signal</keyword>
<dbReference type="InterPro" id="IPR036942">
    <property type="entry name" value="Beta-barrel_TonB_sf"/>
</dbReference>
<dbReference type="InterPro" id="IPR037066">
    <property type="entry name" value="Plug_dom_sf"/>
</dbReference>
<reference evidence="5 6" key="1">
    <citation type="submission" date="2020-12" db="EMBL/GenBank/DDBJ databases">
        <authorList>
            <person name="Awala S.I."/>
            <person name="Gwak J.-H."/>
            <person name="Kim S.-J."/>
            <person name="Rhee S.-K."/>
        </authorList>
    </citation>
    <scope>NUCLEOTIDE SEQUENCE [LARGE SCALE GENOMIC DNA]</scope>
    <source>
        <strain evidence="5 6">IT5</strain>
    </source>
</reference>
<keyword evidence="3" id="KW-0998">Cell outer membrane</keyword>
<feature type="signal peptide" evidence="4">
    <location>
        <begin position="1"/>
        <end position="21"/>
    </location>
</feature>
<feature type="chain" id="PRO_5045147920" evidence="4">
    <location>
        <begin position="22"/>
        <end position="878"/>
    </location>
</feature>
<name>A0ABX7PY40_9BACT</name>
<evidence type="ECO:0000256" key="1">
    <source>
        <dbReference type="ARBA" id="ARBA00004442"/>
    </source>
</evidence>
<dbReference type="EMBL" id="CP065956">
    <property type="protein sequence ID" value="QSR87614.1"/>
    <property type="molecule type" value="Genomic_DNA"/>
</dbReference>
<dbReference type="SUPFAM" id="SSF56935">
    <property type="entry name" value="Porins"/>
    <property type="match status" value="1"/>
</dbReference>
<evidence type="ECO:0000256" key="4">
    <source>
        <dbReference type="SAM" id="SignalP"/>
    </source>
</evidence>
<gene>
    <name evidence="5" type="ORF">EM20IM_04650</name>
</gene>
<keyword evidence="5" id="KW-0675">Receptor</keyword>
<sequence length="878" mass="99512">MRDRRMKRCFFFKLFCGFVLALNYFLLPSFSPAQQGGASYQDPVLSPGSIIEESNESGTVPLQEAPKLKKSTQNDDPPPPTTTISQVNVYAEPNLNMQPTSSDIESVYGIPMNVMDTPRTVTPVNNKLMYASGINALGGMMNPMALLTVNPTTFGSVMDFMTDAPYVLGTQAVPYVNGIELTLTNIMMANAGLPWNWNMIESFDILEGPANAVYGQTQGSNGIVNYVTKQPYFDKFRGYVYDTTGMYENYIWGLDIGGPINDKLAYRFSYMGVESGSWWQYVHNDEQDFYAALSARPIENYTADWYFNMEFADASPLGYSGFNRPSNQLFWNDLYYKGFLPPSQINSFPPTYPNGVPIPYPQFPGAGLEPANMRAMLIPPFASQTGYQGMTQLIQKAHIADGFDIVNNTLVWYTRHRAIQPAYFYDEAVMGDYEVDNRTEIRLQFDTPLGGGAERKFRWGKGEPKADEEGLTFSHYIDTGFEWHYQRNVDYVSTNFLNIPNEFDIMNENPLLWDARLTPAWQALVAQQVEIPIPGMPGYYFEPGNGITGTTDSQYWAFAPFMQWNIQFHPKFSLLMGARETTYVVDAVTPPGTPPDQFAQFRTTSIAPLFNVSPVYKPFPWMTVYFNYNWLYTTAAADMGGFAPVFTENNMRLLEQYIEGGVKFNLYHNKLYLTAAGIRSRLDEGYVALPPVVTHMTAFQFNMNYQPTRHFWSRAGFAYMRGISNFTNLPFGPPETQSYSTGYAFRHDLPLDDAGMFGYGYPPGIWPWIAFPQLVANGMVSYTFDNGFGITLSGTWMSATPIFWNYTAWIPAQDYANLQLFYQNKHWQINLYIWNVFNSHYWIPYAAAAGASPDSGSNSDWVIPGQAFWIQGTVAYRF</sequence>
<evidence type="ECO:0000256" key="3">
    <source>
        <dbReference type="ARBA" id="ARBA00023237"/>
    </source>
</evidence>
<evidence type="ECO:0000256" key="2">
    <source>
        <dbReference type="ARBA" id="ARBA00023136"/>
    </source>
</evidence>
<evidence type="ECO:0000313" key="6">
    <source>
        <dbReference type="Proteomes" id="UP000663088"/>
    </source>
</evidence>
<accession>A0ABX7PY40</accession>
<protein>
    <submittedName>
        <fullName evidence="5">TonB-dependent receptor</fullName>
    </submittedName>
</protein>
<organism evidence="5 6">
    <name type="scientific">Candidatus Methylacidiphilum infernorum</name>
    <dbReference type="NCBI Taxonomy" id="511746"/>
    <lineage>
        <taxon>Bacteria</taxon>
        <taxon>Pseudomonadati</taxon>
        <taxon>Verrucomicrobiota</taxon>
        <taxon>Methylacidiphilae</taxon>
        <taxon>Methylacidiphilales</taxon>
        <taxon>Methylacidiphilaceae</taxon>
        <taxon>Methylacidiphilum (ex Ratnadevi et al. 2023)</taxon>
    </lineage>
</organism>
<dbReference type="Proteomes" id="UP000663088">
    <property type="component" value="Chromosome"/>
</dbReference>
<evidence type="ECO:0000313" key="5">
    <source>
        <dbReference type="EMBL" id="QSR87614.1"/>
    </source>
</evidence>